<comment type="caution">
    <text evidence="2">The sequence shown here is derived from an EMBL/GenBank/DDBJ whole genome shotgun (WGS) entry which is preliminary data.</text>
</comment>
<dbReference type="EMBL" id="VSWD01000005">
    <property type="protein sequence ID" value="KAK3102096.1"/>
    <property type="molecule type" value="Genomic_DNA"/>
</dbReference>
<accession>A0AA88YQG5</accession>
<organism evidence="2 3">
    <name type="scientific">Pinctada imbricata</name>
    <name type="common">Atlantic pearl-oyster</name>
    <name type="synonym">Pinctada martensii</name>
    <dbReference type="NCBI Taxonomy" id="66713"/>
    <lineage>
        <taxon>Eukaryota</taxon>
        <taxon>Metazoa</taxon>
        <taxon>Spiralia</taxon>
        <taxon>Lophotrochozoa</taxon>
        <taxon>Mollusca</taxon>
        <taxon>Bivalvia</taxon>
        <taxon>Autobranchia</taxon>
        <taxon>Pteriomorphia</taxon>
        <taxon>Pterioida</taxon>
        <taxon>Pterioidea</taxon>
        <taxon>Pteriidae</taxon>
        <taxon>Pinctada</taxon>
    </lineage>
</organism>
<dbReference type="Gene3D" id="3.40.30.10">
    <property type="entry name" value="Glutaredoxin"/>
    <property type="match status" value="1"/>
</dbReference>
<dbReference type="Proteomes" id="UP001186944">
    <property type="component" value="Unassembled WGS sequence"/>
</dbReference>
<evidence type="ECO:0000313" key="2">
    <source>
        <dbReference type="EMBL" id="KAK3102096.1"/>
    </source>
</evidence>
<dbReference type="InterPro" id="IPR036249">
    <property type="entry name" value="Thioredoxin-like_sf"/>
</dbReference>
<dbReference type="PROSITE" id="PS50404">
    <property type="entry name" value="GST_NTER"/>
    <property type="match status" value="1"/>
</dbReference>
<reference evidence="2" key="1">
    <citation type="submission" date="2019-08" db="EMBL/GenBank/DDBJ databases">
        <title>The improved chromosome-level genome for the pearl oyster Pinctada fucata martensii using PacBio sequencing and Hi-C.</title>
        <authorList>
            <person name="Zheng Z."/>
        </authorList>
    </citation>
    <scope>NUCLEOTIDE SEQUENCE</scope>
    <source>
        <strain evidence="2">ZZ-2019</strain>
        <tissue evidence="2">Adductor muscle</tissue>
    </source>
</reference>
<feature type="domain" description="GST N-terminal" evidence="1">
    <location>
        <begin position="2"/>
        <end position="68"/>
    </location>
</feature>
<protein>
    <recommendedName>
        <fullName evidence="1">GST N-terminal domain-containing protein</fullName>
    </recommendedName>
</protein>
<proteinExistence type="predicted"/>
<evidence type="ECO:0000313" key="3">
    <source>
        <dbReference type="Proteomes" id="UP001186944"/>
    </source>
</evidence>
<name>A0AA88YQG5_PINIB</name>
<keyword evidence="3" id="KW-1185">Reference proteome</keyword>
<gene>
    <name evidence="2" type="ORF">FSP39_008709</name>
</gene>
<dbReference type="AlphaFoldDB" id="A0AA88YQG5"/>
<dbReference type="SUPFAM" id="SSF52833">
    <property type="entry name" value="Thioredoxin-like"/>
    <property type="match status" value="1"/>
</dbReference>
<evidence type="ECO:0000259" key="1">
    <source>
        <dbReference type="PROSITE" id="PS50404"/>
    </source>
</evidence>
<sequence length="68" mass="7666">MPGYKLTYFDLKARVEPTRVLFAAAGIPFDDVRVSNEEFAKMKESKSVALVTESDLFQYEGFKLGILS</sequence>
<dbReference type="InterPro" id="IPR004045">
    <property type="entry name" value="Glutathione_S-Trfase_N"/>
</dbReference>